<gene>
    <name evidence="2" type="ORF">ACFFIX_10495</name>
</gene>
<organism evidence="2 3">
    <name type="scientific">Metabacillus herbersteinensis</name>
    <dbReference type="NCBI Taxonomy" id="283816"/>
    <lineage>
        <taxon>Bacteria</taxon>
        <taxon>Bacillati</taxon>
        <taxon>Bacillota</taxon>
        <taxon>Bacilli</taxon>
        <taxon>Bacillales</taxon>
        <taxon>Bacillaceae</taxon>
        <taxon>Metabacillus</taxon>
    </lineage>
</organism>
<reference evidence="2 3" key="1">
    <citation type="submission" date="2024-09" db="EMBL/GenBank/DDBJ databases">
        <authorList>
            <person name="Sun Q."/>
            <person name="Mori K."/>
        </authorList>
    </citation>
    <scope>NUCLEOTIDE SEQUENCE [LARGE SCALE GENOMIC DNA]</scope>
    <source>
        <strain evidence="2 3">CCM 7228</strain>
    </source>
</reference>
<evidence type="ECO:0000313" key="2">
    <source>
        <dbReference type="EMBL" id="MFC0271880.1"/>
    </source>
</evidence>
<dbReference type="EMBL" id="JBHLVO010000007">
    <property type="protein sequence ID" value="MFC0271880.1"/>
    <property type="molecule type" value="Genomic_DNA"/>
</dbReference>
<sequence>MIRESFLKAIDSIEQARTFNPNKVDQLISLCKRVSVNHSQTDLLKMYRLCSNIVLSLPDYEFPIYKNIVYDFSNALIELGKKHKRVSRYYDGFTFDQSKFQFKKFMQFADPHIFAMGLFLNLSNHLERLGLPGEAYNALLKSMDPWVKIYNKDTREGDINLENFDLFESILIGNVAVGIDGNRRNLIERTSVKFRLLKILGNIDDNANAIFKAYRGFTKIGRDAIYADILFYTNYFELLSAEHTVKEKFDEVKNILIEQFSLEISKGDADTSFIIASSLAKVLNSKEWGEKAINCQPSPVYWAELLQIETLVSCLSEPFNDSLTMDLINRFLIQASSIHSDRMMFELCKQKYSDIINLAAVTFISKEKYQLAVELIYSWNVYKQSNSMLPSPKGRNLLVFIANFNQGGGLFLLYNKDEVIIMGTGSDKRLSDVIKLKDKIEASWTAILDETDTLIPNMGTRNHVELSLDYIETLSDFIGLKELLNLLSEFPQGTKFEYIELSWTNTPVVPILTNSAEHTCTISITNSELSLPNEIKKVLIWANPDGFLHMANFEIEALTHILSENDIEWELYQGSECTKQLFIHKYSDPTFDLIWIISHGEFNSDNPPFSLLHVSATEPITSWELQKLIPFCNRRRYVILNACQSGSAAVRYNSMGFLGIGPSITNEYQTVLGHLWFVDSLASAILGSLTLHSLLEGNLLQNALKSASKTMTRGNQTIADKLSEIGDSLQLIDRVRNASSKDLSLPYYSMSAVLFE</sequence>
<dbReference type="Pfam" id="PF12770">
    <property type="entry name" value="CHAT"/>
    <property type="match status" value="1"/>
</dbReference>
<proteinExistence type="predicted"/>
<name>A0ABV6GDW3_9BACI</name>
<keyword evidence="3" id="KW-1185">Reference proteome</keyword>
<accession>A0ABV6GDW3</accession>
<dbReference type="Proteomes" id="UP001589854">
    <property type="component" value="Unassembled WGS sequence"/>
</dbReference>
<dbReference type="InterPro" id="IPR024983">
    <property type="entry name" value="CHAT_dom"/>
</dbReference>
<evidence type="ECO:0000313" key="3">
    <source>
        <dbReference type="Proteomes" id="UP001589854"/>
    </source>
</evidence>
<comment type="caution">
    <text evidence="2">The sequence shown here is derived from an EMBL/GenBank/DDBJ whole genome shotgun (WGS) entry which is preliminary data.</text>
</comment>
<feature type="domain" description="CHAT" evidence="1">
    <location>
        <begin position="539"/>
        <end position="717"/>
    </location>
</feature>
<protein>
    <submittedName>
        <fullName evidence="2">CHAT domain-containing protein</fullName>
    </submittedName>
</protein>
<dbReference type="RefSeq" id="WP_378933595.1">
    <property type="nucleotide sequence ID" value="NZ_JBHLVO010000007.1"/>
</dbReference>
<evidence type="ECO:0000259" key="1">
    <source>
        <dbReference type="Pfam" id="PF12770"/>
    </source>
</evidence>